<evidence type="ECO:0000256" key="1">
    <source>
        <dbReference type="SAM" id="Phobius"/>
    </source>
</evidence>
<feature type="transmembrane region" description="Helical" evidence="1">
    <location>
        <begin position="43"/>
        <end position="63"/>
    </location>
</feature>
<evidence type="ECO:0000313" key="2">
    <source>
        <dbReference type="EMBL" id="KAI7755453.1"/>
    </source>
</evidence>
<evidence type="ECO:0000313" key="3">
    <source>
        <dbReference type="Proteomes" id="UP001206925"/>
    </source>
</evidence>
<sequence>FSLRSHCRYGSELGINFHPPPLQYTENRERRPQQWRMLGNRLIGIWLSVVAQVITGAEMKLISKMFYKRQNVM</sequence>
<dbReference type="EMBL" id="JAMZMK010001117">
    <property type="protein sequence ID" value="KAI7755453.1"/>
    <property type="molecule type" value="Genomic_DNA"/>
</dbReference>
<gene>
    <name evidence="2" type="ORF">M8C21_015918</name>
</gene>
<reference evidence="2" key="1">
    <citation type="submission" date="2022-06" db="EMBL/GenBank/DDBJ databases">
        <title>Uncovering the hologenomic basis of an extraordinary plant invasion.</title>
        <authorList>
            <person name="Bieker V.C."/>
            <person name="Martin M.D."/>
            <person name="Gilbert T."/>
            <person name="Hodgins K."/>
            <person name="Battlay P."/>
            <person name="Petersen B."/>
            <person name="Wilson J."/>
        </authorList>
    </citation>
    <scope>NUCLEOTIDE SEQUENCE</scope>
    <source>
        <strain evidence="2">AA19_3_7</strain>
        <tissue evidence="2">Leaf</tissue>
    </source>
</reference>
<keyword evidence="3" id="KW-1185">Reference proteome</keyword>
<dbReference type="AlphaFoldDB" id="A0AAD5D6U5"/>
<keyword evidence="1" id="KW-0472">Membrane</keyword>
<dbReference type="Proteomes" id="UP001206925">
    <property type="component" value="Unassembled WGS sequence"/>
</dbReference>
<protein>
    <submittedName>
        <fullName evidence="2">Uncharacterized protein</fullName>
    </submittedName>
</protein>
<accession>A0AAD5D6U5</accession>
<proteinExistence type="predicted"/>
<keyword evidence="1" id="KW-1133">Transmembrane helix</keyword>
<name>A0AAD5D6U5_AMBAR</name>
<feature type="non-terminal residue" evidence="2">
    <location>
        <position position="73"/>
    </location>
</feature>
<keyword evidence="1" id="KW-0812">Transmembrane</keyword>
<organism evidence="2 3">
    <name type="scientific">Ambrosia artemisiifolia</name>
    <name type="common">Common ragweed</name>
    <dbReference type="NCBI Taxonomy" id="4212"/>
    <lineage>
        <taxon>Eukaryota</taxon>
        <taxon>Viridiplantae</taxon>
        <taxon>Streptophyta</taxon>
        <taxon>Embryophyta</taxon>
        <taxon>Tracheophyta</taxon>
        <taxon>Spermatophyta</taxon>
        <taxon>Magnoliopsida</taxon>
        <taxon>eudicotyledons</taxon>
        <taxon>Gunneridae</taxon>
        <taxon>Pentapetalae</taxon>
        <taxon>asterids</taxon>
        <taxon>campanulids</taxon>
        <taxon>Asterales</taxon>
        <taxon>Asteraceae</taxon>
        <taxon>Asteroideae</taxon>
        <taxon>Heliantheae alliance</taxon>
        <taxon>Heliantheae</taxon>
        <taxon>Ambrosia</taxon>
    </lineage>
</organism>
<comment type="caution">
    <text evidence="2">The sequence shown here is derived from an EMBL/GenBank/DDBJ whole genome shotgun (WGS) entry which is preliminary data.</text>
</comment>